<evidence type="ECO:0000313" key="4">
    <source>
        <dbReference type="Proteomes" id="UP000298787"/>
    </source>
</evidence>
<name>A0A4U5UQ05_COLLU</name>
<evidence type="ECO:0000256" key="1">
    <source>
        <dbReference type="SAM" id="MobiDB-lite"/>
    </source>
</evidence>
<proteinExistence type="predicted"/>
<keyword evidence="4" id="KW-1185">Reference proteome</keyword>
<sequence>MGAFRVLLGSLHYMGLCMQLSVCTRQAGHGEIQNHISGNGMKTLDVLTVCARGDEDSRSRGRDSESSEGMKERNM</sequence>
<keyword evidence="2" id="KW-0732">Signal</keyword>
<feature type="region of interest" description="Disordered" evidence="1">
    <location>
        <begin position="53"/>
        <end position="75"/>
    </location>
</feature>
<keyword evidence="3" id="KW-0472">Membrane</keyword>
<evidence type="ECO:0000256" key="2">
    <source>
        <dbReference type="SAM" id="SignalP"/>
    </source>
</evidence>
<protein>
    <submittedName>
        <fullName evidence="3">V-set and transmembrane domain-containing protein 2-like protein</fullName>
    </submittedName>
</protein>
<dbReference type="Proteomes" id="UP000298787">
    <property type="component" value="Chromosome 10"/>
</dbReference>
<reference evidence="3 4" key="1">
    <citation type="submission" date="2019-01" db="EMBL/GenBank/DDBJ databases">
        <title>Genome Assembly of Collichthys lucidus.</title>
        <authorList>
            <person name="Cai M."/>
            <person name="Xiao S."/>
        </authorList>
    </citation>
    <scope>NUCLEOTIDE SEQUENCE [LARGE SCALE GENOMIC DNA]</scope>
    <source>
        <strain evidence="3">JT15FE1705JMU</strain>
        <tissue evidence="3">Muscle</tissue>
    </source>
</reference>
<evidence type="ECO:0000313" key="3">
    <source>
        <dbReference type="EMBL" id="TKS77114.1"/>
    </source>
</evidence>
<accession>A0A4U5UQ05</accession>
<organism evidence="3 4">
    <name type="scientific">Collichthys lucidus</name>
    <name type="common">Big head croaker</name>
    <name type="synonym">Sciaena lucida</name>
    <dbReference type="NCBI Taxonomy" id="240159"/>
    <lineage>
        <taxon>Eukaryota</taxon>
        <taxon>Metazoa</taxon>
        <taxon>Chordata</taxon>
        <taxon>Craniata</taxon>
        <taxon>Vertebrata</taxon>
        <taxon>Euteleostomi</taxon>
        <taxon>Actinopterygii</taxon>
        <taxon>Neopterygii</taxon>
        <taxon>Teleostei</taxon>
        <taxon>Neoteleostei</taxon>
        <taxon>Acanthomorphata</taxon>
        <taxon>Eupercaria</taxon>
        <taxon>Sciaenidae</taxon>
        <taxon>Collichthys</taxon>
    </lineage>
</organism>
<keyword evidence="3" id="KW-0812">Transmembrane</keyword>
<feature type="chain" id="PRO_5020282629" evidence="2">
    <location>
        <begin position="20"/>
        <end position="75"/>
    </location>
</feature>
<dbReference type="EMBL" id="CM014087">
    <property type="protein sequence ID" value="TKS77114.1"/>
    <property type="molecule type" value="Genomic_DNA"/>
</dbReference>
<gene>
    <name evidence="3" type="ORF">D9C73_011205</name>
</gene>
<feature type="signal peptide" evidence="2">
    <location>
        <begin position="1"/>
        <end position="19"/>
    </location>
</feature>
<dbReference type="AlphaFoldDB" id="A0A4U5UQ05"/>